<evidence type="ECO:0000313" key="2">
    <source>
        <dbReference type="EMBL" id="QJA96963.1"/>
    </source>
</evidence>
<sequence>MSDKVSLGTIKEGAVIDEFDAILEEVFKDCIDSDTTLKAREITLKVSLVPSKTRSHVGIQFNIVSKMGGKEPSEVLVEMATDERGRLAPKELGRAKQRPMFDHEKVAKLSSIRKEGE</sequence>
<reference evidence="1" key="1">
    <citation type="submission" date="2020-03" db="EMBL/GenBank/DDBJ databases">
        <title>The deep terrestrial virosphere.</title>
        <authorList>
            <person name="Holmfeldt K."/>
            <person name="Nilsson E."/>
            <person name="Simone D."/>
            <person name="Lopez-Fernandez M."/>
            <person name="Wu X."/>
            <person name="de Brujin I."/>
            <person name="Lundin D."/>
            <person name="Andersson A."/>
            <person name="Bertilsson S."/>
            <person name="Dopson M."/>
        </authorList>
    </citation>
    <scope>NUCLEOTIDE SEQUENCE</scope>
    <source>
        <strain evidence="1">MM415A04095</strain>
        <strain evidence="2">MM415B06967</strain>
    </source>
</reference>
<organism evidence="1">
    <name type="scientific">viral metagenome</name>
    <dbReference type="NCBI Taxonomy" id="1070528"/>
    <lineage>
        <taxon>unclassified sequences</taxon>
        <taxon>metagenomes</taxon>
        <taxon>organismal metagenomes</taxon>
    </lineage>
</organism>
<protein>
    <submittedName>
        <fullName evidence="1">Uncharacterized protein</fullName>
    </submittedName>
</protein>
<proteinExistence type="predicted"/>
<name>A0A6M3JM94_9ZZZZ</name>
<accession>A0A6M3JM94</accession>
<dbReference type="AlphaFoldDB" id="A0A6M3JM94"/>
<dbReference type="EMBL" id="MT143450">
    <property type="protein sequence ID" value="QJA96963.1"/>
    <property type="molecule type" value="Genomic_DNA"/>
</dbReference>
<dbReference type="EMBL" id="MT141753">
    <property type="protein sequence ID" value="QJA69977.1"/>
    <property type="molecule type" value="Genomic_DNA"/>
</dbReference>
<gene>
    <name evidence="1" type="ORF">MM415A04095_0004</name>
    <name evidence="2" type="ORF">MM415B06967_0004</name>
</gene>
<evidence type="ECO:0000313" key="1">
    <source>
        <dbReference type="EMBL" id="QJA69977.1"/>
    </source>
</evidence>